<feature type="region of interest" description="Disordered" evidence="1">
    <location>
        <begin position="468"/>
        <end position="658"/>
    </location>
</feature>
<dbReference type="OrthoDB" id="5563754at2759"/>
<feature type="compositionally biased region" description="Low complexity" evidence="1">
    <location>
        <begin position="733"/>
        <end position="743"/>
    </location>
</feature>
<dbReference type="Pfam" id="PF00169">
    <property type="entry name" value="PH"/>
    <property type="match status" value="1"/>
</dbReference>
<feature type="region of interest" description="Disordered" evidence="1">
    <location>
        <begin position="825"/>
        <end position="1067"/>
    </location>
</feature>
<feature type="compositionally biased region" description="Polar residues" evidence="1">
    <location>
        <begin position="979"/>
        <end position="995"/>
    </location>
</feature>
<name>A0A8K0KTQ6_9PEZI</name>
<feature type="compositionally biased region" description="Polar residues" evidence="1">
    <location>
        <begin position="77"/>
        <end position="93"/>
    </location>
</feature>
<feature type="compositionally biased region" description="Basic and acidic residues" evidence="1">
    <location>
        <begin position="1104"/>
        <end position="1116"/>
    </location>
</feature>
<evidence type="ECO:0000313" key="3">
    <source>
        <dbReference type="EMBL" id="KAG8623337.1"/>
    </source>
</evidence>
<dbReference type="EMBL" id="JAESVG020000010">
    <property type="protein sequence ID" value="KAG8623337.1"/>
    <property type="molecule type" value="Genomic_DNA"/>
</dbReference>
<evidence type="ECO:0000259" key="2">
    <source>
        <dbReference type="PROSITE" id="PS50003"/>
    </source>
</evidence>
<dbReference type="InterPro" id="IPR001849">
    <property type="entry name" value="PH_domain"/>
</dbReference>
<organism evidence="3 4">
    <name type="scientific">Elsinoe batatas</name>
    <dbReference type="NCBI Taxonomy" id="2601811"/>
    <lineage>
        <taxon>Eukaryota</taxon>
        <taxon>Fungi</taxon>
        <taxon>Dikarya</taxon>
        <taxon>Ascomycota</taxon>
        <taxon>Pezizomycotina</taxon>
        <taxon>Dothideomycetes</taxon>
        <taxon>Dothideomycetidae</taxon>
        <taxon>Myriangiales</taxon>
        <taxon>Elsinoaceae</taxon>
        <taxon>Elsinoe</taxon>
    </lineage>
</organism>
<dbReference type="InterPro" id="IPR058155">
    <property type="entry name" value="Skg3/CAF120-like_PH"/>
</dbReference>
<reference evidence="3" key="1">
    <citation type="submission" date="2021-07" db="EMBL/GenBank/DDBJ databases">
        <title>Elsinoe batatas strain:CRI-CJ2 Genome sequencing and assembly.</title>
        <authorList>
            <person name="Huang L."/>
        </authorList>
    </citation>
    <scope>NUCLEOTIDE SEQUENCE</scope>
    <source>
        <strain evidence="3">CRI-CJ2</strain>
    </source>
</reference>
<proteinExistence type="predicted"/>
<dbReference type="Pfam" id="PF25381">
    <property type="entry name" value="PH_26"/>
    <property type="match status" value="1"/>
</dbReference>
<feature type="compositionally biased region" description="Low complexity" evidence="1">
    <location>
        <begin position="1238"/>
        <end position="1268"/>
    </location>
</feature>
<feature type="compositionally biased region" description="Low complexity" evidence="1">
    <location>
        <begin position="22"/>
        <end position="33"/>
    </location>
</feature>
<evidence type="ECO:0000313" key="4">
    <source>
        <dbReference type="Proteomes" id="UP000809789"/>
    </source>
</evidence>
<dbReference type="Proteomes" id="UP000809789">
    <property type="component" value="Unassembled WGS sequence"/>
</dbReference>
<feature type="region of interest" description="Disordered" evidence="1">
    <location>
        <begin position="1091"/>
        <end position="1117"/>
    </location>
</feature>
<feature type="region of interest" description="Disordered" evidence="1">
    <location>
        <begin position="671"/>
        <end position="811"/>
    </location>
</feature>
<dbReference type="SUPFAM" id="SSF50729">
    <property type="entry name" value="PH domain-like"/>
    <property type="match status" value="1"/>
</dbReference>
<accession>A0A8K0KTQ6</accession>
<dbReference type="PROSITE" id="PS50003">
    <property type="entry name" value="PH_DOMAIN"/>
    <property type="match status" value="1"/>
</dbReference>
<dbReference type="Gene3D" id="2.30.29.30">
    <property type="entry name" value="Pleckstrin-homology domain (PH domain)/Phosphotyrosine-binding domain (PTB)"/>
    <property type="match status" value="1"/>
</dbReference>
<feature type="compositionally biased region" description="Polar residues" evidence="1">
    <location>
        <begin position="559"/>
        <end position="572"/>
    </location>
</feature>
<feature type="compositionally biased region" description="Polar residues" evidence="1">
    <location>
        <begin position="1039"/>
        <end position="1053"/>
    </location>
</feature>
<feature type="region of interest" description="Disordered" evidence="1">
    <location>
        <begin position="1238"/>
        <end position="1297"/>
    </location>
</feature>
<gene>
    <name evidence="3" type="ORF">KVT40_008313</name>
</gene>
<sequence>MPRPRVLSFGLFGQQKSPEVGPSPTSPTFPSLSNHRRKLTLETAPPQAHASVDDLARGSPSPSSALQQRNRSDSRASRPTSMIQTYAPTTMDTGDTIPELQPIFTFLNSHSNKLYQEGYFLKLHDLDSRGRPSGDRTWTECFAQLVGTVLSLWDAAALDAAGEEGEVLPTFINLSDASIKMIESLPINGSNSGNLQNVLSISTAANNRYLLHFNSLNSLTQWTAGIRLAMYEQATLQEAYTGALIAGKGRLLNNIKSIMERSRFKSEDWARVRFGAGTPWRRCWCVISPPDQKEYEKMQKESKKNKYEKPRFPKGNIKFYDTRRVTKKTQPIATISDAYAAYAIYPQSKPLIDQSTLVKLEGLVTIHSSPETTAEGFLFVMPEVHPMVTGFEMMLRWLFPVWDTFCLYGRPNRLISDTLDQRGLMFGLPQNRRYGYLDILDISGLIHTEGSQAWSERQWRSELKKLTSHRMNATDSEPGTPLRQRRNTTSRTSLPGMNRAGVRFDDDGASQSSPVSRKGSPAPPNDDIIQQGPRRAGTAPVNGNTQGHRRSVSDALNYKNHQTSTPSRLSIDSSREDFDQAPRPPTHGVPVGTRFEPGQLERVNSEQEPLNDSFEGLSVKAGRQPLTPVAHPPAFIHPPSSKPPSKPYQAPELRRATSEMDAATLHQMQEATHAENHNGSGPYYNGNGPPNEVAIHARNNSGARADVSPRKEMVGQFRQQQLPTIPGSPLPQQPQFQRPLTPNDGPPPPPQHTSPRIGGILERKAVPLRTPSSEQAPQQKPVPSPLQSPVIERPSSRASTTPSSVGGFSDQIIDDQALEEILQNDRTSTMQSSVPDYDSVDGASIRSTRKQNVEKPRTGRLKTVGDTTMAPVTEENRARSRSAGRLDTFFQEQEAEKNGDMPAVNFGPTYTYKPSGRPGSRGALTAGMIDGQTPSGRSSASGNRNSYVNARGTPSPGAITPIDSAGPGEQKRRRMVWQPTVQTDQNARQSLTPEQWVQHRASIASQPMALRSTPNLAGERRNSTTKRRSSTNITPPLSRHTSGDWTNHAQRTSPQPPSRPGSRNAGMYLQSHSTTNLLESNQSKNLTAREQMHVSRATGAPLVDLERKDPKRKEIDPNAGLYGALNAREKEKAAIKKGYSSTTIQQAINNTQQQQYQKHQEQQYRLQQQFQMQQAHAIQAAQAAQYQAHMQQQQVYQNAVQQQLQYGHQQQQNQQVRPGMGSQRSSMILDQYQVQGQGQAQPGAWNQGPQQQQSQYAQSQYAPTQYAQTNRGSIYGGLAPSMYGGYAPSRHTRPSPR</sequence>
<dbReference type="FunFam" id="2.30.29.30:FF:000203">
    <property type="entry name" value="PH domain-containing protein"/>
    <property type="match status" value="1"/>
</dbReference>
<evidence type="ECO:0000256" key="1">
    <source>
        <dbReference type="SAM" id="MobiDB-lite"/>
    </source>
</evidence>
<feature type="compositionally biased region" description="Low complexity" evidence="1">
    <location>
        <begin position="935"/>
        <end position="946"/>
    </location>
</feature>
<feature type="compositionally biased region" description="Polar residues" evidence="1">
    <location>
        <begin position="60"/>
        <end position="69"/>
    </location>
</feature>
<feature type="compositionally biased region" description="Polar residues" evidence="1">
    <location>
        <begin position="825"/>
        <end position="834"/>
    </location>
</feature>
<feature type="region of interest" description="Disordered" evidence="1">
    <location>
        <begin position="1"/>
        <end position="94"/>
    </location>
</feature>
<protein>
    <recommendedName>
        <fullName evidence="2">PH domain-containing protein</fullName>
    </recommendedName>
</protein>
<dbReference type="SMART" id="SM00233">
    <property type="entry name" value="PH"/>
    <property type="match status" value="1"/>
</dbReference>
<comment type="caution">
    <text evidence="3">The sequence shown here is derived from an EMBL/GenBank/DDBJ whole genome shotgun (WGS) entry which is preliminary data.</text>
</comment>
<feature type="domain" description="PH" evidence="2">
    <location>
        <begin position="113"/>
        <end position="231"/>
    </location>
</feature>
<keyword evidence="4" id="KW-1185">Reference proteome</keyword>
<dbReference type="InterPro" id="IPR011993">
    <property type="entry name" value="PH-like_dom_sf"/>
</dbReference>
<feature type="compositionally biased region" description="Low complexity" evidence="1">
    <location>
        <begin position="678"/>
        <end position="691"/>
    </location>
</feature>